<sequence>MSEPRLFVPVRVGTCASALRLFRTASGKRTAVAFTSALKLADALGAGQPSVLLTVAALRSMIAELDVIGVVIDPAGTVTRPAERVA</sequence>
<gene>
    <name evidence="2" type="ORF">HD596_003087</name>
</gene>
<proteinExistence type="predicted"/>
<evidence type="ECO:0000259" key="1">
    <source>
        <dbReference type="Pfam" id="PF07179"/>
    </source>
</evidence>
<dbReference type="RefSeq" id="WP_185069873.1">
    <property type="nucleotide sequence ID" value="NZ_JACHMB010000001.1"/>
</dbReference>
<dbReference type="AlphaFoldDB" id="A0A7W9G3C8"/>
<organism evidence="2 3">
    <name type="scientific">Nonomuraea jabiensis</name>
    <dbReference type="NCBI Taxonomy" id="882448"/>
    <lineage>
        <taxon>Bacteria</taxon>
        <taxon>Bacillati</taxon>
        <taxon>Actinomycetota</taxon>
        <taxon>Actinomycetes</taxon>
        <taxon>Streptosporangiales</taxon>
        <taxon>Streptosporangiaceae</taxon>
        <taxon>Nonomuraea</taxon>
    </lineage>
</organism>
<evidence type="ECO:0000313" key="2">
    <source>
        <dbReference type="EMBL" id="MBB5776331.1"/>
    </source>
</evidence>
<comment type="caution">
    <text evidence="2">The sequence shown here is derived from an EMBL/GenBank/DDBJ whole genome shotgun (WGS) entry which is preliminary data.</text>
</comment>
<dbReference type="NCBIfam" id="NF042914">
    <property type="entry name" value="SAV915_dom"/>
    <property type="match status" value="1"/>
</dbReference>
<protein>
    <recommendedName>
        <fullName evidence="1">SseB protein N-terminal domain-containing protein</fullName>
    </recommendedName>
</protein>
<evidence type="ECO:0000313" key="3">
    <source>
        <dbReference type="Proteomes" id="UP000579153"/>
    </source>
</evidence>
<keyword evidence="3" id="KW-1185">Reference proteome</keyword>
<dbReference type="Pfam" id="PF07179">
    <property type="entry name" value="SseB"/>
    <property type="match status" value="1"/>
</dbReference>
<dbReference type="InterPro" id="IPR049975">
    <property type="entry name" value="SAV_915-like_dom"/>
</dbReference>
<dbReference type="InterPro" id="IPR009839">
    <property type="entry name" value="SseB_N"/>
</dbReference>
<dbReference type="Proteomes" id="UP000579153">
    <property type="component" value="Unassembled WGS sequence"/>
</dbReference>
<feature type="domain" description="SseB protein N-terminal" evidence="1">
    <location>
        <begin position="5"/>
        <end position="79"/>
    </location>
</feature>
<dbReference type="EMBL" id="JACHMB010000001">
    <property type="protein sequence ID" value="MBB5776331.1"/>
    <property type="molecule type" value="Genomic_DNA"/>
</dbReference>
<accession>A0A7W9G3C8</accession>
<reference evidence="2 3" key="1">
    <citation type="submission" date="2020-08" db="EMBL/GenBank/DDBJ databases">
        <title>Sequencing the genomes of 1000 actinobacteria strains.</title>
        <authorList>
            <person name="Klenk H.-P."/>
        </authorList>
    </citation>
    <scope>NUCLEOTIDE SEQUENCE [LARGE SCALE GENOMIC DNA]</scope>
    <source>
        <strain evidence="2 3">DSM 45507</strain>
    </source>
</reference>
<name>A0A7W9G3C8_9ACTN</name>